<reference evidence="3" key="1">
    <citation type="submission" date="2016-06" db="EMBL/GenBank/DDBJ databases">
        <authorList>
            <person name="Varghese N."/>
            <person name="Submissions Spin"/>
        </authorList>
    </citation>
    <scope>NUCLEOTIDE SEQUENCE [LARGE SCALE GENOMIC DNA]</scope>
    <source>
        <strain evidence="3">DSM 43817</strain>
    </source>
</reference>
<keyword evidence="3" id="KW-1185">Reference proteome</keyword>
<feature type="region of interest" description="Disordered" evidence="1">
    <location>
        <begin position="179"/>
        <end position="213"/>
    </location>
</feature>
<dbReference type="GO" id="GO:0016874">
    <property type="term" value="F:ligase activity"/>
    <property type="evidence" value="ECO:0007669"/>
    <property type="project" value="UniProtKB-KW"/>
</dbReference>
<organism evidence="2 3">
    <name type="scientific">Micromonospora pallida</name>
    <dbReference type="NCBI Taxonomy" id="145854"/>
    <lineage>
        <taxon>Bacteria</taxon>
        <taxon>Bacillati</taxon>
        <taxon>Actinomycetota</taxon>
        <taxon>Actinomycetes</taxon>
        <taxon>Micromonosporales</taxon>
        <taxon>Micromonosporaceae</taxon>
        <taxon>Micromonospora</taxon>
    </lineage>
</organism>
<sequence length="213" mass="22771">MGERAVNLSGVRTVELLCSPPVEDAVRAAWHRLAEAGLPSLARNIHPTNRPHLTLASVDEFPPGVEARLAALFDTALPLPVRLDRITVLDGSAPLVWLVRPSAALTALHAAVWDVLAGADGLLPWHAPGRWIPHLSLALRFRDADRRRARAVAAVDRPAGAFVAARSYDGSDQTVISLGRAGRWRPTNGVGGPRPGTARPGPRPPAPHRRPAP</sequence>
<dbReference type="InterPro" id="IPR009097">
    <property type="entry name" value="Cyclic_Pdiesterase"/>
</dbReference>
<evidence type="ECO:0000256" key="1">
    <source>
        <dbReference type="SAM" id="MobiDB-lite"/>
    </source>
</evidence>
<dbReference type="Proteomes" id="UP000198959">
    <property type="component" value="Unassembled WGS sequence"/>
</dbReference>
<dbReference type="Gene3D" id="3.90.1140.10">
    <property type="entry name" value="Cyclic phosphodiesterase"/>
    <property type="match status" value="1"/>
</dbReference>
<dbReference type="AlphaFoldDB" id="A0A1C6S4I3"/>
<dbReference type="STRING" id="145854.GA0074692_1752"/>
<dbReference type="SUPFAM" id="SSF55144">
    <property type="entry name" value="LigT-like"/>
    <property type="match status" value="1"/>
</dbReference>
<dbReference type="EMBL" id="FMHW01000002">
    <property type="protein sequence ID" value="SCL24360.1"/>
    <property type="molecule type" value="Genomic_DNA"/>
</dbReference>
<accession>A0A1C6S4I3</accession>
<name>A0A1C6S4I3_9ACTN</name>
<gene>
    <name evidence="2" type="ORF">GA0074692_1752</name>
</gene>
<evidence type="ECO:0000313" key="3">
    <source>
        <dbReference type="Proteomes" id="UP000198959"/>
    </source>
</evidence>
<protein>
    <submittedName>
        <fullName evidence="2">2'-5' RNA ligase superfamily protein</fullName>
    </submittedName>
</protein>
<keyword evidence="2" id="KW-0436">Ligase</keyword>
<proteinExistence type="predicted"/>
<evidence type="ECO:0000313" key="2">
    <source>
        <dbReference type="EMBL" id="SCL24360.1"/>
    </source>
</evidence>
<dbReference type="Pfam" id="PF13563">
    <property type="entry name" value="2_5_RNA_ligase2"/>
    <property type="match status" value="1"/>
</dbReference>